<protein>
    <submittedName>
        <fullName evidence="7">Threonine/homoserine/homoserine lactone efflux protein</fullName>
    </submittedName>
</protein>
<proteinExistence type="predicted"/>
<feature type="transmembrane region" description="Helical" evidence="6">
    <location>
        <begin position="41"/>
        <end position="65"/>
    </location>
</feature>
<name>A0A562VER8_9ACTN</name>
<feature type="transmembrane region" description="Helical" evidence="6">
    <location>
        <begin position="188"/>
        <end position="206"/>
    </location>
</feature>
<dbReference type="InterPro" id="IPR001123">
    <property type="entry name" value="LeuE-type"/>
</dbReference>
<dbReference type="Pfam" id="PF01810">
    <property type="entry name" value="LysE"/>
    <property type="match status" value="1"/>
</dbReference>
<evidence type="ECO:0000256" key="4">
    <source>
        <dbReference type="ARBA" id="ARBA00022989"/>
    </source>
</evidence>
<keyword evidence="5 6" id="KW-0472">Membrane</keyword>
<comment type="subcellular location">
    <subcellularLocation>
        <location evidence="1">Cell membrane</location>
        <topology evidence="1">Multi-pass membrane protein</topology>
    </subcellularLocation>
</comment>
<feature type="transmembrane region" description="Helical" evidence="6">
    <location>
        <begin position="6"/>
        <end position="29"/>
    </location>
</feature>
<keyword evidence="2" id="KW-1003">Cell membrane</keyword>
<dbReference type="AlphaFoldDB" id="A0A562VER8"/>
<dbReference type="RefSeq" id="WP_147136685.1">
    <property type="nucleotide sequence ID" value="NZ_BAABIJ010000001.1"/>
</dbReference>
<keyword evidence="8" id="KW-1185">Reference proteome</keyword>
<dbReference type="Proteomes" id="UP000321617">
    <property type="component" value="Unassembled WGS sequence"/>
</dbReference>
<evidence type="ECO:0000256" key="1">
    <source>
        <dbReference type="ARBA" id="ARBA00004651"/>
    </source>
</evidence>
<evidence type="ECO:0000256" key="3">
    <source>
        <dbReference type="ARBA" id="ARBA00022692"/>
    </source>
</evidence>
<accession>A0A562VER8</accession>
<evidence type="ECO:0000256" key="6">
    <source>
        <dbReference type="SAM" id="Phobius"/>
    </source>
</evidence>
<feature type="transmembrane region" description="Helical" evidence="6">
    <location>
        <begin position="71"/>
        <end position="89"/>
    </location>
</feature>
<reference evidence="7 8" key="1">
    <citation type="journal article" date="2013" name="Stand. Genomic Sci.">
        <title>Genomic Encyclopedia of Type Strains, Phase I: The one thousand microbial genomes (KMG-I) project.</title>
        <authorList>
            <person name="Kyrpides N.C."/>
            <person name="Woyke T."/>
            <person name="Eisen J.A."/>
            <person name="Garrity G."/>
            <person name="Lilburn T.G."/>
            <person name="Beck B.J."/>
            <person name="Whitman W.B."/>
            <person name="Hugenholtz P."/>
            <person name="Klenk H.P."/>
        </authorList>
    </citation>
    <scope>NUCLEOTIDE SEQUENCE [LARGE SCALE GENOMIC DNA]</scope>
    <source>
        <strain evidence="7 8">DSM 45044</strain>
    </source>
</reference>
<dbReference type="GO" id="GO:0015171">
    <property type="term" value="F:amino acid transmembrane transporter activity"/>
    <property type="evidence" value="ECO:0007669"/>
    <property type="project" value="TreeGrafter"/>
</dbReference>
<dbReference type="PANTHER" id="PTHR30086">
    <property type="entry name" value="ARGININE EXPORTER PROTEIN ARGO"/>
    <property type="match status" value="1"/>
</dbReference>
<organism evidence="7 8">
    <name type="scientific">Stackebrandtia albiflava</name>
    <dbReference type="NCBI Taxonomy" id="406432"/>
    <lineage>
        <taxon>Bacteria</taxon>
        <taxon>Bacillati</taxon>
        <taxon>Actinomycetota</taxon>
        <taxon>Actinomycetes</taxon>
        <taxon>Glycomycetales</taxon>
        <taxon>Glycomycetaceae</taxon>
        <taxon>Stackebrandtia</taxon>
    </lineage>
</organism>
<dbReference type="PANTHER" id="PTHR30086:SF20">
    <property type="entry name" value="ARGININE EXPORTER PROTEIN ARGO-RELATED"/>
    <property type="match status" value="1"/>
</dbReference>
<dbReference type="OrthoDB" id="3175972at2"/>
<feature type="transmembrane region" description="Helical" evidence="6">
    <location>
        <begin position="152"/>
        <end position="176"/>
    </location>
</feature>
<gene>
    <name evidence="7" type="ORF">LX16_2101</name>
</gene>
<sequence length="211" mass="22218">MVEWTAVTGMAAVALGMALMPGPNMFYLVSRALSQGRRAGVVSLCGVAAGFLTYLVAAVAGLTAVFTTVPVAYTVLKFGGAVYLLYLAWQAFRPGAGSPFTPRPLKPVSGLRLFSMGYVTNLLNPKIAMLYVSLLPQFVEPERGAVAAQSLWLGLVQVTVAVAVNGVIMLSAASLSRFLTGRPGWMRAQRAVMGGVLAGFAVKLAVEPHRV</sequence>
<keyword evidence="3 6" id="KW-0812">Transmembrane</keyword>
<comment type="caution">
    <text evidence="7">The sequence shown here is derived from an EMBL/GenBank/DDBJ whole genome shotgun (WGS) entry which is preliminary data.</text>
</comment>
<dbReference type="EMBL" id="VLLL01000005">
    <property type="protein sequence ID" value="TWJ16372.1"/>
    <property type="molecule type" value="Genomic_DNA"/>
</dbReference>
<dbReference type="GO" id="GO:0005886">
    <property type="term" value="C:plasma membrane"/>
    <property type="evidence" value="ECO:0007669"/>
    <property type="project" value="UniProtKB-SubCell"/>
</dbReference>
<evidence type="ECO:0000313" key="7">
    <source>
        <dbReference type="EMBL" id="TWJ16372.1"/>
    </source>
</evidence>
<evidence type="ECO:0000313" key="8">
    <source>
        <dbReference type="Proteomes" id="UP000321617"/>
    </source>
</evidence>
<evidence type="ECO:0000256" key="5">
    <source>
        <dbReference type="ARBA" id="ARBA00023136"/>
    </source>
</evidence>
<dbReference type="PIRSF" id="PIRSF006324">
    <property type="entry name" value="LeuE"/>
    <property type="match status" value="1"/>
</dbReference>
<keyword evidence="4 6" id="KW-1133">Transmembrane helix</keyword>
<evidence type="ECO:0000256" key="2">
    <source>
        <dbReference type="ARBA" id="ARBA00022475"/>
    </source>
</evidence>